<keyword evidence="11 14" id="KW-0472">Membrane</keyword>
<dbReference type="PRINTS" id="PR00385">
    <property type="entry name" value="P450"/>
</dbReference>
<dbReference type="GO" id="GO:0004497">
    <property type="term" value="F:monooxygenase activity"/>
    <property type="evidence" value="ECO:0007669"/>
    <property type="project" value="UniProtKB-KW"/>
</dbReference>
<dbReference type="InterPro" id="IPR050121">
    <property type="entry name" value="Cytochrome_P450_monoxygenase"/>
</dbReference>
<organism evidence="15 16">
    <name type="scientific">Microthyrium microscopicum</name>
    <dbReference type="NCBI Taxonomy" id="703497"/>
    <lineage>
        <taxon>Eukaryota</taxon>
        <taxon>Fungi</taxon>
        <taxon>Dikarya</taxon>
        <taxon>Ascomycota</taxon>
        <taxon>Pezizomycotina</taxon>
        <taxon>Dothideomycetes</taxon>
        <taxon>Dothideomycetes incertae sedis</taxon>
        <taxon>Microthyriales</taxon>
        <taxon>Microthyriaceae</taxon>
        <taxon>Microthyrium</taxon>
    </lineage>
</organism>
<keyword evidence="4 12" id="KW-0349">Heme</keyword>
<evidence type="ECO:0000256" key="10">
    <source>
        <dbReference type="ARBA" id="ARBA00023033"/>
    </source>
</evidence>
<dbReference type="InterPro" id="IPR017972">
    <property type="entry name" value="Cyt_P450_CS"/>
</dbReference>
<dbReference type="InterPro" id="IPR001128">
    <property type="entry name" value="Cyt_P450"/>
</dbReference>
<feature type="binding site" description="axial binding residue" evidence="12">
    <location>
        <position position="445"/>
    </location>
    <ligand>
        <name>heme</name>
        <dbReference type="ChEBI" id="CHEBI:30413"/>
    </ligand>
    <ligandPart>
        <name>Fe</name>
        <dbReference type="ChEBI" id="CHEBI:18248"/>
    </ligandPart>
</feature>
<dbReference type="GO" id="GO:0016020">
    <property type="term" value="C:membrane"/>
    <property type="evidence" value="ECO:0007669"/>
    <property type="project" value="UniProtKB-SubCell"/>
</dbReference>
<keyword evidence="16" id="KW-1185">Reference proteome</keyword>
<comment type="cofactor">
    <cofactor evidence="1 12">
        <name>heme</name>
        <dbReference type="ChEBI" id="CHEBI:30413"/>
    </cofactor>
</comment>
<dbReference type="FunFam" id="1.10.630.10:FF:000069">
    <property type="entry name" value="Cytochrome P450, putative (Eurofung)"/>
    <property type="match status" value="1"/>
</dbReference>
<evidence type="ECO:0000256" key="8">
    <source>
        <dbReference type="ARBA" id="ARBA00023002"/>
    </source>
</evidence>
<proteinExistence type="inferred from homology"/>
<evidence type="ECO:0000256" key="7">
    <source>
        <dbReference type="ARBA" id="ARBA00022989"/>
    </source>
</evidence>
<dbReference type="PRINTS" id="PR00463">
    <property type="entry name" value="EP450I"/>
</dbReference>
<evidence type="ECO:0000313" key="15">
    <source>
        <dbReference type="EMBL" id="KAF2670645.1"/>
    </source>
</evidence>
<keyword evidence="10 13" id="KW-0503">Monooxygenase</keyword>
<dbReference type="InterPro" id="IPR036396">
    <property type="entry name" value="Cyt_P450_sf"/>
</dbReference>
<dbReference type="SUPFAM" id="SSF48264">
    <property type="entry name" value="Cytochrome P450"/>
    <property type="match status" value="1"/>
</dbReference>
<dbReference type="PROSITE" id="PS00086">
    <property type="entry name" value="CYTOCHROME_P450"/>
    <property type="match status" value="1"/>
</dbReference>
<evidence type="ECO:0000256" key="9">
    <source>
        <dbReference type="ARBA" id="ARBA00023004"/>
    </source>
</evidence>
<evidence type="ECO:0000256" key="13">
    <source>
        <dbReference type="RuleBase" id="RU000461"/>
    </source>
</evidence>
<evidence type="ECO:0000256" key="11">
    <source>
        <dbReference type="ARBA" id="ARBA00023136"/>
    </source>
</evidence>
<reference evidence="15" key="1">
    <citation type="journal article" date="2020" name="Stud. Mycol.">
        <title>101 Dothideomycetes genomes: a test case for predicting lifestyles and emergence of pathogens.</title>
        <authorList>
            <person name="Haridas S."/>
            <person name="Albert R."/>
            <person name="Binder M."/>
            <person name="Bloem J."/>
            <person name="Labutti K."/>
            <person name="Salamov A."/>
            <person name="Andreopoulos B."/>
            <person name="Baker S."/>
            <person name="Barry K."/>
            <person name="Bills G."/>
            <person name="Bluhm B."/>
            <person name="Cannon C."/>
            <person name="Castanera R."/>
            <person name="Culley D."/>
            <person name="Daum C."/>
            <person name="Ezra D."/>
            <person name="Gonzalez J."/>
            <person name="Henrissat B."/>
            <person name="Kuo A."/>
            <person name="Liang C."/>
            <person name="Lipzen A."/>
            <person name="Lutzoni F."/>
            <person name="Magnuson J."/>
            <person name="Mondo S."/>
            <person name="Nolan M."/>
            <person name="Ohm R."/>
            <person name="Pangilinan J."/>
            <person name="Park H.-J."/>
            <person name="Ramirez L."/>
            <person name="Alfaro M."/>
            <person name="Sun H."/>
            <person name="Tritt A."/>
            <person name="Yoshinaga Y."/>
            <person name="Zwiers L.-H."/>
            <person name="Turgeon B."/>
            <person name="Goodwin S."/>
            <person name="Spatafora J."/>
            <person name="Crous P."/>
            <person name="Grigoriev I."/>
        </authorList>
    </citation>
    <scope>NUCLEOTIDE SEQUENCE</scope>
    <source>
        <strain evidence="15">CBS 115976</strain>
    </source>
</reference>
<accession>A0A6A6UEE1</accession>
<keyword evidence="7 14" id="KW-1133">Transmembrane helix</keyword>
<dbReference type="Pfam" id="PF00067">
    <property type="entry name" value="p450"/>
    <property type="match status" value="1"/>
</dbReference>
<dbReference type="GO" id="GO:0020037">
    <property type="term" value="F:heme binding"/>
    <property type="evidence" value="ECO:0007669"/>
    <property type="project" value="InterPro"/>
</dbReference>
<evidence type="ECO:0000256" key="2">
    <source>
        <dbReference type="ARBA" id="ARBA00004167"/>
    </source>
</evidence>
<comment type="similarity">
    <text evidence="3 13">Belongs to the cytochrome P450 family.</text>
</comment>
<evidence type="ECO:0000256" key="4">
    <source>
        <dbReference type="ARBA" id="ARBA00022617"/>
    </source>
</evidence>
<protein>
    <submittedName>
        <fullName evidence="15">Putative cytochrome P450</fullName>
    </submittedName>
</protein>
<dbReference type="PANTHER" id="PTHR24305">
    <property type="entry name" value="CYTOCHROME P450"/>
    <property type="match status" value="1"/>
</dbReference>
<feature type="transmembrane region" description="Helical" evidence="14">
    <location>
        <begin position="6"/>
        <end position="28"/>
    </location>
</feature>
<dbReference type="CDD" id="cd11062">
    <property type="entry name" value="CYP58-like"/>
    <property type="match status" value="1"/>
</dbReference>
<keyword evidence="6 12" id="KW-0479">Metal-binding</keyword>
<dbReference type="Proteomes" id="UP000799302">
    <property type="component" value="Unassembled WGS sequence"/>
</dbReference>
<dbReference type="AlphaFoldDB" id="A0A6A6UEE1"/>
<dbReference type="PANTHER" id="PTHR24305:SF157">
    <property type="entry name" value="N-ACETYLTRYPTOPHAN 6-HYDROXYLASE IVOC-RELATED"/>
    <property type="match status" value="1"/>
</dbReference>
<evidence type="ECO:0000256" key="14">
    <source>
        <dbReference type="SAM" id="Phobius"/>
    </source>
</evidence>
<dbReference type="EMBL" id="MU004234">
    <property type="protein sequence ID" value="KAF2670645.1"/>
    <property type="molecule type" value="Genomic_DNA"/>
</dbReference>
<evidence type="ECO:0000313" key="16">
    <source>
        <dbReference type="Proteomes" id="UP000799302"/>
    </source>
</evidence>
<dbReference type="Gene3D" id="1.10.630.10">
    <property type="entry name" value="Cytochrome P450"/>
    <property type="match status" value="1"/>
</dbReference>
<gene>
    <name evidence="15" type="ORF">BT63DRAFT_424582</name>
</gene>
<evidence type="ECO:0000256" key="6">
    <source>
        <dbReference type="ARBA" id="ARBA00022723"/>
    </source>
</evidence>
<dbReference type="OrthoDB" id="3945418at2759"/>
<dbReference type="GO" id="GO:0005506">
    <property type="term" value="F:iron ion binding"/>
    <property type="evidence" value="ECO:0007669"/>
    <property type="project" value="InterPro"/>
</dbReference>
<keyword evidence="8 13" id="KW-0560">Oxidoreductase</keyword>
<evidence type="ECO:0000256" key="3">
    <source>
        <dbReference type="ARBA" id="ARBA00010617"/>
    </source>
</evidence>
<dbReference type="GO" id="GO:0016705">
    <property type="term" value="F:oxidoreductase activity, acting on paired donors, with incorporation or reduction of molecular oxygen"/>
    <property type="evidence" value="ECO:0007669"/>
    <property type="project" value="InterPro"/>
</dbReference>
<keyword evidence="5 14" id="KW-0812">Transmembrane</keyword>
<keyword evidence="9 12" id="KW-0408">Iron</keyword>
<comment type="subcellular location">
    <subcellularLocation>
        <location evidence="2">Membrane</location>
        <topology evidence="2">Single-pass membrane protein</topology>
    </subcellularLocation>
</comment>
<evidence type="ECO:0000256" key="5">
    <source>
        <dbReference type="ARBA" id="ARBA00022692"/>
    </source>
</evidence>
<dbReference type="InterPro" id="IPR002401">
    <property type="entry name" value="Cyt_P450_E_grp-I"/>
</dbReference>
<name>A0A6A6UEE1_9PEZI</name>
<evidence type="ECO:0000256" key="12">
    <source>
        <dbReference type="PIRSR" id="PIRSR602401-1"/>
    </source>
</evidence>
<sequence length="505" mass="57705">MEPWYLVVAIAGCIVASLIHAVISNLFLHPLAKFPGPKYAAITHYYQFYYDVVRRGRFPWKIKSLHQAYGPIVRIGPNEVHVSEPRFYEELYTGISRKRNRDPFEVRGFGLPDAVLNSPDHEIHRMRRAALNPYFSRQSITRIEPVVKSKLETLCRRLEASMKGNEPVDVELVFMALTTDIITEYCFAKSYDYLKHPEFCPDWLKATIGATEASMLGRYLPFLPAVMKAMPPSLVKILSPPMMQLVNYTKDQEKQVQAIKDAQAFDNKKPDERTIIHELFESTLPESEKSVERVSQEAQTLVAAGSATTSYFLKSALYFILADKELLKRLQEELHEAIPDSNKLPPSHILQQLPFLTATVKETSRMVPGAFCRLGRIAPEEDLKCGQWTIPSGTSISMSTWIQHTDPSIFPEPHVFKPDRWMGDGAERARLERYLVPFSKGSRACLGINLAQVEMYLTLATLFRRFEFELFQTDRSDVELAHEFFVPVSRLDSKGVRVLVKELLT</sequence>
<evidence type="ECO:0000256" key="1">
    <source>
        <dbReference type="ARBA" id="ARBA00001971"/>
    </source>
</evidence>